<organism evidence="5 6">
    <name type="scientific">Synoicihabitans lomoniglobus</name>
    <dbReference type="NCBI Taxonomy" id="2909285"/>
    <lineage>
        <taxon>Bacteria</taxon>
        <taxon>Pseudomonadati</taxon>
        <taxon>Verrucomicrobiota</taxon>
        <taxon>Opitutia</taxon>
        <taxon>Opitutales</taxon>
        <taxon>Opitutaceae</taxon>
        <taxon>Synoicihabitans</taxon>
    </lineage>
</organism>
<proteinExistence type="predicted"/>
<accession>A0AAF0I1W0</accession>
<evidence type="ECO:0000256" key="2">
    <source>
        <dbReference type="ARBA" id="ARBA00023125"/>
    </source>
</evidence>
<dbReference type="InterPro" id="IPR000843">
    <property type="entry name" value="HTH_LacI"/>
</dbReference>
<sequence>MNIMEFAQLAGVSTATVSRAFHEPDKIRPETRSRILALAESVHYYPNPSGRALSKGRHDVLGLVWPLEVEGAETPFIQRVLAALSRQLISHDLDLLICPVDRSQPNSLEHAHRTLRRSRCDGWLLLYPRHDDPLIEALRTSGKPVTCLMGQVPACPAWKSVRLNQHVWIEDALRRLHARDARRVLFFGGRPGEPDNEDRRHAFLELVPRFCPHHDTLPAWPATAEVVKPRLRGADAVDAIIGVDAAAAHAAVHACRELNLRVPADVAVLSIDVYPDQAGRELSPARFAQPLDAMMAYAIELTLGLKNRSRTFAPVPVDEPPSFTI</sequence>
<dbReference type="Gene3D" id="1.10.260.40">
    <property type="entry name" value="lambda repressor-like DNA-binding domains"/>
    <property type="match status" value="1"/>
</dbReference>
<dbReference type="SUPFAM" id="SSF47413">
    <property type="entry name" value="lambda repressor-like DNA-binding domains"/>
    <property type="match status" value="1"/>
</dbReference>
<dbReference type="GO" id="GO:0003700">
    <property type="term" value="F:DNA-binding transcription factor activity"/>
    <property type="evidence" value="ECO:0007669"/>
    <property type="project" value="TreeGrafter"/>
</dbReference>
<reference evidence="5" key="1">
    <citation type="submission" date="2023-03" db="EMBL/GenBank/DDBJ databases">
        <title>Lomoglobus Profundus gen. nov., sp. nov., a novel member of the phylum Verrucomicrobia, isolated from deep-marine sediment of South China Sea.</title>
        <authorList>
            <person name="Ahmad T."/>
            <person name="Ishaq S.E."/>
            <person name="Wang F."/>
        </authorList>
    </citation>
    <scope>NUCLEOTIDE SEQUENCE</scope>
    <source>
        <strain evidence="5">LMO-M01</strain>
    </source>
</reference>
<dbReference type="SMART" id="SM00354">
    <property type="entry name" value="HTH_LACI"/>
    <property type="match status" value="1"/>
</dbReference>
<evidence type="ECO:0000313" key="5">
    <source>
        <dbReference type="EMBL" id="WED66072.1"/>
    </source>
</evidence>
<dbReference type="PROSITE" id="PS50932">
    <property type="entry name" value="HTH_LACI_2"/>
    <property type="match status" value="1"/>
</dbReference>
<keyword evidence="2 5" id="KW-0238">DNA-binding</keyword>
<dbReference type="InterPro" id="IPR010982">
    <property type="entry name" value="Lambda_DNA-bd_dom_sf"/>
</dbReference>
<dbReference type="Pfam" id="PF13377">
    <property type="entry name" value="Peripla_BP_3"/>
    <property type="match status" value="1"/>
</dbReference>
<evidence type="ECO:0000313" key="6">
    <source>
        <dbReference type="Proteomes" id="UP001218638"/>
    </source>
</evidence>
<dbReference type="SUPFAM" id="SSF53822">
    <property type="entry name" value="Periplasmic binding protein-like I"/>
    <property type="match status" value="1"/>
</dbReference>
<dbReference type="Pfam" id="PF00356">
    <property type="entry name" value="LacI"/>
    <property type="match status" value="1"/>
</dbReference>
<dbReference type="AlphaFoldDB" id="A0AAF0I1W0"/>
<gene>
    <name evidence="5" type="ORF">PXH66_04325</name>
</gene>
<dbReference type="InterPro" id="IPR028082">
    <property type="entry name" value="Peripla_BP_I"/>
</dbReference>
<dbReference type="InterPro" id="IPR046335">
    <property type="entry name" value="LacI/GalR-like_sensor"/>
</dbReference>
<evidence type="ECO:0000259" key="4">
    <source>
        <dbReference type="PROSITE" id="PS50932"/>
    </source>
</evidence>
<dbReference type="CDD" id="cd01392">
    <property type="entry name" value="HTH_LacI"/>
    <property type="match status" value="1"/>
</dbReference>
<protein>
    <submittedName>
        <fullName evidence="5">LacI family DNA-binding transcriptional regulator</fullName>
    </submittedName>
</protein>
<dbReference type="Proteomes" id="UP001218638">
    <property type="component" value="Chromosome"/>
</dbReference>
<name>A0AAF0I1W0_9BACT</name>
<evidence type="ECO:0000256" key="1">
    <source>
        <dbReference type="ARBA" id="ARBA00023015"/>
    </source>
</evidence>
<dbReference type="EMBL" id="CP119075">
    <property type="protein sequence ID" value="WED66072.1"/>
    <property type="molecule type" value="Genomic_DNA"/>
</dbReference>
<feature type="domain" description="HTH lacI-type" evidence="4">
    <location>
        <begin position="1"/>
        <end position="55"/>
    </location>
</feature>
<keyword evidence="1" id="KW-0805">Transcription regulation</keyword>
<keyword evidence="3" id="KW-0804">Transcription</keyword>
<dbReference type="RefSeq" id="WP_330931262.1">
    <property type="nucleotide sequence ID" value="NZ_CP119075.1"/>
</dbReference>
<evidence type="ECO:0000256" key="3">
    <source>
        <dbReference type="ARBA" id="ARBA00023163"/>
    </source>
</evidence>
<dbReference type="KEGG" id="slom:PXH66_04325"/>
<dbReference type="Gene3D" id="3.40.50.2300">
    <property type="match status" value="2"/>
</dbReference>
<keyword evidence="6" id="KW-1185">Reference proteome</keyword>
<dbReference type="PANTHER" id="PTHR30146">
    <property type="entry name" value="LACI-RELATED TRANSCRIPTIONAL REPRESSOR"/>
    <property type="match status" value="1"/>
</dbReference>
<dbReference type="PANTHER" id="PTHR30146:SF109">
    <property type="entry name" value="HTH-TYPE TRANSCRIPTIONAL REGULATOR GALS"/>
    <property type="match status" value="1"/>
</dbReference>
<dbReference type="GO" id="GO:0000976">
    <property type="term" value="F:transcription cis-regulatory region binding"/>
    <property type="evidence" value="ECO:0007669"/>
    <property type="project" value="TreeGrafter"/>
</dbReference>